<dbReference type="GeneID" id="93168522"/>
<dbReference type="FunFam" id="3.40.190.290:FF:000012">
    <property type="entry name" value="Transcriptional regulator, LysR family"/>
    <property type="match status" value="1"/>
</dbReference>
<dbReference type="RefSeq" id="WP_174901914.1">
    <property type="nucleotide sequence ID" value="NZ_CABVPP010000007.1"/>
</dbReference>
<keyword evidence="2" id="KW-0805">Transcription regulation</keyword>
<dbReference type="PRINTS" id="PR00039">
    <property type="entry name" value="HTHLYSR"/>
</dbReference>
<dbReference type="FunFam" id="1.10.10.10:FF:000001">
    <property type="entry name" value="LysR family transcriptional regulator"/>
    <property type="match status" value="1"/>
</dbReference>
<proteinExistence type="inferred from homology"/>
<keyword evidence="4" id="KW-0804">Transcription</keyword>
<dbReference type="InterPro" id="IPR036390">
    <property type="entry name" value="WH_DNA-bd_sf"/>
</dbReference>
<dbReference type="PANTHER" id="PTHR30537">
    <property type="entry name" value="HTH-TYPE TRANSCRIPTIONAL REGULATOR"/>
    <property type="match status" value="1"/>
</dbReference>
<dbReference type="CDD" id="cd08474">
    <property type="entry name" value="PBP2_CrgA_like_5"/>
    <property type="match status" value="1"/>
</dbReference>
<dbReference type="Pfam" id="PF00126">
    <property type="entry name" value="HTH_1"/>
    <property type="match status" value="1"/>
</dbReference>
<dbReference type="GO" id="GO:0006351">
    <property type="term" value="P:DNA-templated transcription"/>
    <property type="evidence" value="ECO:0007669"/>
    <property type="project" value="TreeGrafter"/>
</dbReference>
<organism evidence="6 7">
    <name type="scientific">Burkholderia pseudomultivorans</name>
    <dbReference type="NCBI Taxonomy" id="1207504"/>
    <lineage>
        <taxon>Bacteria</taxon>
        <taxon>Pseudomonadati</taxon>
        <taxon>Pseudomonadota</taxon>
        <taxon>Betaproteobacteria</taxon>
        <taxon>Burkholderiales</taxon>
        <taxon>Burkholderiaceae</taxon>
        <taxon>Burkholderia</taxon>
        <taxon>Burkholderia cepacia complex</taxon>
    </lineage>
</organism>
<evidence type="ECO:0000313" key="7">
    <source>
        <dbReference type="Proteomes" id="UP000494162"/>
    </source>
</evidence>
<dbReference type="InterPro" id="IPR005119">
    <property type="entry name" value="LysR_subst-bd"/>
</dbReference>
<gene>
    <name evidence="6" type="ORF">BPS26883_01500</name>
</gene>
<evidence type="ECO:0000256" key="1">
    <source>
        <dbReference type="ARBA" id="ARBA00009437"/>
    </source>
</evidence>
<evidence type="ECO:0000259" key="5">
    <source>
        <dbReference type="PROSITE" id="PS50931"/>
    </source>
</evidence>
<reference evidence="6 7" key="1">
    <citation type="submission" date="2019-09" db="EMBL/GenBank/DDBJ databases">
        <authorList>
            <person name="Depoorter E."/>
        </authorList>
    </citation>
    <scope>NUCLEOTIDE SEQUENCE [LARGE SCALE GENOMIC DNA]</scope>
    <source>
        <strain evidence="6">LMG 26883</strain>
    </source>
</reference>
<name>A0A6P2ITW4_9BURK</name>
<protein>
    <submittedName>
        <fullName evidence="6">LysR family transcriptional regulator</fullName>
    </submittedName>
</protein>
<keyword evidence="3" id="KW-0238">DNA-binding</keyword>
<dbReference type="InterPro" id="IPR058163">
    <property type="entry name" value="LysR-type_TF_proteobact-type"/>
</dbReference>
<evidence type="ECO:0000256" key="2">
    <source>
        <dbReference type="ARBA" id="ARBA00023015"/>
    </source>
</evidence>
<dbReference type="PANTHER" id="PTHR30537:SF1">
    <property type="entry name" value="HTH-TYPE TRANSCRIPTIONAL REGULATOR PGRR"/>
    <property type="match status" value="1"/>
</dbReference>
<dbReference type="PROSITE" id="PS50931">
    <property type="entry name" value="HTH_LYSR"/>
    <property type="match status" value="1"/>
</dbReference>
<dbReference type="GO" id="GO:0003700">
    <property type="term" value="F:DNA-binding transcription factor activity"/>
    <property type="evidence" value="ECO:0007669"/>
    <property type="project" value="InterPro"/>
</dbReference>
<dbReference type="SUPFAM" id="SSF53850">
    <property type="entry name" value="Periplasmic binding protein-like II"/>
    <property type="match status" value="1"/>
</dbReference>
<dbReference type="AlphaFoldDB" id="A0A6P2ITW4"/>
<dbReference type="Gene3D" id="3.40.190.290">
    <property type="match status" value="1"/>
</dbReference>
<evidence type="ECO:0000313" key="6">
    <source>
        <dbReference type="EMBL" id="VWB34021.1"/>
    </source>
</evidence>
<dbReference type="InterPro" id="IPR036388">
    <property type="entry name" value="WH-like_DNA-bd_sf"/>
</dbReference>
<accession>A0A6P2ITW4</accession>
<feature type="domain" description="HTH lysR-type" evidence="5">
    <location>
        <begin position="4"/>
        <end position="61"/>
    </location>
</feature>
<evidence type="ECO:0000256" key="4">
    <source>
        <dbReference type="ARBA" id="ARBA00023163"/>
    </source>
</evidence>
<dbReference type="GO" id="GO:0043565">
    <property type="term" value="F:sequence-specific DNA binding"/>
    <property type="evidence" value="ECO:0007669"/>
    <property type="project" value="TreeGrafter"/>
</dbReference>
<dbReference type="InterPro" id="IPR000847">
    <property type="entry name" value="LysR_HTH_N"/>
</dbReference>
<dbReference type="SUPFAM" id="SSF46785">
    <property type="entry name" value="Winged helix' DNA-binding domain"/>
    <property type="match status" value="1"/>
</dbReference>
<sequence length="306" mass="33819">MPRDNFADLLAFIAVARERSFTRAAARLGVSQSALSYTIRALETRLGVRLLTRTTRSVSPTEAGERLLRNLAPRFDEIEAELSAVAELRDKPAGTVRINATDYVIRTLLWPKLSPMLRDYPDLKVEFVTDYGLSDIVAERFDIGVRLGDQVAKDMIAVRISPDLKMAIVGAPAYFAQRARPVVPRDLVAHDCINLRLPTHGALYAWELAKDGETLQVRVDGQVTFNGTYEMLDAALDGYGLAYVPADLAAPHVAAGRLDSVLADWCPTFPGHHLYYPSRRQSSRALALIVDALRERAGAPFDESAR</sequence>
<comment type="similarity">
    <text evidence="1">Belongs to the LysR transcriptional regulatory family.</text>
</comment>
<evidence type="ECO:0000256" key="3">
    <source>
        <dbReference type="ARBA" id="ARBA00023125"/>
    </source>
</evidence>
<dbReference type="Pfam" id="PF03466">
    <property type="entry name" value="LysR_substrate"/>
    <property type="match status" value="1"/>
</dbReference>
<dbReference type="Proteomes" id="UP000494162">
    <property type="component" value="Unassembled WGS sequence"/>
</dbReference>
<dbReference type="EMBL" id="CABVPP010000007">
    <property type="protein sequence ID" value="VWB34021.1"/>
    <property type="molecule type" value="Genomic_DNA"/>
</dbReference>
<dbReference type="Gene3D" id="1.10.10.10">
    <property type="entry name" value="Winged helix-like DNA-binding domain superfamily/Winged helix DNA-binding domain"/>
    <property type="match status" value="1"/>
</dbReference>